<comment type="caution">
    <text evidence="1">The sequence shown here is derived from an EMBL/GenBank/DDBJ whole genome shotgun (WGS) entry which is preliminary data.</text>
</comment>
<sequence>MLPHPPDTAASKPASRRPSKTSCANSSASATRRRVTPRFAAFCCPFLLTRLILLVCSIHPWHSLPAFLSLARPVIHSWHGTACLSHQTRRPSKRRSDATSPCRRASRFIPRWPDITARATCELGLVVPVIYHLIAVCKEGGVRTEKAYSFPKESGRKGEVWWSMYQYRFKALMDKVRGRTPHM</sequence>
<protein>
    <submittedName>
        <fullName evidence="1">Uncharacterized protein</fullName>
    </submittedName>
</protein>
<name>A0ACB7ZX16_9AGAM</name>
<gene>
    <name evidence="1" type="ORF">BJ138DRAFT_1017710</name>
</gene>
<evidence type="ECO:0000313" key="2">
    <source>
        <dbReference type="Proteomes" id="UP000790377"/>
    </source>
</evidence>
<proteinExistence type="predicted"/>
<keyword evidence="2" id="KW-1185">Reference proteome</keyword>
<dbReference type="EMBL" id="MU268195">
    <property type="protein sequence ID" value="KAH7905427.1"/>
    <property type="molecule type" value="Genomic_DNA"/>
</dbReference>
<reference evidence="1" key="1">
    <citation type="journal article" date="2021" name="New Phytol.">
        <title>Evolutionary innovations through gain and loss of genes in the ectomycorrhizal Boletales.</title>
        <authorList>
            <person name="Wu G."/>
            <person name="Miyauchi S."/>
            <person name="Morin E."/>
            <person name="Kuo A."/>
            <person name="Drula E."/>
            <person name="Varga T."/>
            <person name="Kohler A."/>
            <person name="Feng B."/>
            <person name="Cao Y."/>
            <person name="Lipzen A."/>
            <person name="Daum C."/>
            <person name="Hundley H."/>
            <person name="Pangilinan J."/>
            <person name="Johnson J."/>
            <person name="Barry K."/>
            <person name="LaButti K."/>
            <person name="Ng V."/>
            <person name="Ahrendt S."/>
            <person name="Min B."/>
            <person name="Choi I.G."/>
            <person name="Park H."/>
            <person name="Plett J.M."/>
            <person name="Magnuson J."/>
            <person name="Spatafora J.W."/>
            <person name="Nagy L.G."/>
            <person name="Henrissat B."/>
            <person name="Grigoriev I.V."/>
            <person name="Yang Z.L."/>
            <person name="Xu J."/>
            <person name="Martin F.M."/>
        </authorList>
    </citation>
    <scope>NUCLEOTIDE SEQUENCE</scope>
    <source>
        <strain evidence="1">ATCC 28755</strain>
    </source>
</reference>
<accession>A0ACB7ZX16</accession>
<dbReference type="Proteomes" id="UP000790377">
    <property type="component" value="Unassembled WGS sequence"/>
</dbReference>
<organism evidence="1 2">
    <name type="scientific">Hygrophoropsis aurantiaca</name>
    <dbReference type="NCBI Taxonomy" id="72124"/>
    <lineage>
        <taxon>Eukaryota</taxon>
        <taxon>Fungi</taxon>
        <taxon>Dikarya</taxon>
        <taxon>Basidiomycota</taxon>
        <taxon>Agaricomycotina</taxon>
        <taxon>Agaricomycetes</taxon>
        <taxon>Agaricomycetidae</taxon>
        <taxon>Boletales</taxon>
        <taxon>Coniophorineae</taxon>
        <taxon>Hygrophoropsidaceae</taxon>
        <taxon>Hygrophoropsis</taxon>
    </lineage>
</organism>
<evidence type="ECO:0000313" key="1">
    <source>
        <dbReference type="EMBL" id="KAH7905427.1"/>
    </source>
</evidence>